<comment type="caution">
    <text evidence="2">The sequence shown here is derived from an EMBL/GenBank/DDBJ whole genome shotgun (WGS) entry which is preliminary data.</text>
</comment>
<reference evidence="2 3" key="1">
    <citation type="submission" date="2024-01" db="EMBL/GenBank/DDBJ databases">
        <authorList>
            <person name="Allen C."/>
            <person name="Tagirdzhanova G."/>
        </authorList>
    </citation>
    <scope>NUCLEOTIDE SEQUENCE [LARGE SCALE GENOMIC DNA]</scope>
</reference>
<dbReference type="EMBL" id="CAWUHD010000057">
    <property type="protein sequence ID" value="CAK7224855.1"/>
    <property type="molecule type" value="Genomic_DNA"/>
</dbReference>
<evidence type="ECO:0000313" key="3">
    <source>
        <dbReference type="Proteomes" id="UP001642482"/>
    </source>
</evidence>
<organism evidence="2 3">
    <name type="scientific">Sporothrix eucalyptigena</name>
    <dbReference type="NCBI Taxonomy" id="1812306"/>
    <lineage>
        <taxon>Eukaryota</taxon>
        <taxon>Fungi</taxon>
        <taxon>Dikarya</taxon>
        <taxon>Ascomycota</taxon>
        <taxon>Pezizomycotina</taxon>
        <taxon>Sordariomycetes</taxon>
        <taxon>Sordariomycetidae</taxon>
        <taxon>Ophiostomatales</taxon>
        <taxon>Ophiostomataceae</taxon>
        <taxon>Sporothrix</taxon>
    </lineage>
</organism>
<sequence>MSSHSGYGKLPWNTPPEHLSWPQFLRKPKWLAVRCAPLPRVVRNSPPATLPQSATVPNAKEAAKQPVSQTFTRKFFQSGPTRRPASMLSTPRKALPTSVSTATAKAPSPALSPSTHLTTAFAQEATTSPTVVDDYPEVDIVIHNLHVDGHGTSRAFRRLPVAVLLAHMMGVIAHRGLLLHSVAATVHSITIVLEDGTIGKHKMGRSSGFSTFVDEMVNLPKEAWAGSGGSGSGERNEHIRSEGSDLASNEDKGCESYEKDHTLEEKM</sequence>
<name>A0ABP0C0Y3_9PEZI</name>
<keyword evidence="3" id="KW-1185">Reference proteome</keyword>
<feature type="compositionally biased region" description="Basic and acidic residues" evidence="1">
    <location>
        <begin position="234"/>
        <end position="267"/>
    </location>
</feature>
<accession>A0ABP0C0Y3</accession>
<evidence type="ECO:0000256" key="1">
    <source>
        <dbReference type="SAM" id="MobiDB-lite"/>
    </source>
</evidence>
<gene>
    <name evidence="2" type="ORF">SEUCBS140593_005705</name>
</gene>
<protein>
    <submittedName>
        <fullName evidence="2">Uncharacterized protein</fullName>
    </submittedName>
</protein>
<proteinExistence type="predicted"/>
<dbReference type="Proteomes" id="UP001642482">
    <property type="component" value="Unassembled WGS sequence"/>
</dbReference>
<feature type="compositionally biased region" description="Polar residues" evidence="1">
    <location>
        <begin position="46"/>
        <end position="56"/>
    </location>
</feature>
<feature type="region of interest" description="Disordered" evidence="1">
    <location>
        <begin position="223"/>
        <end position="267"/>
    </location>
</feature>
<feature type="region of interest" description="Disordered" evidence="1">
    <location>
        <begin position="45"/>
        <end position="66"/>
    </location>
</feature>
<evidence type="ECO:0000313" key="2">
    <source>
        <dbReference type="EMBL" id="CAK7224855.1"/>
    </source>
</evidence>